<proteinExistence type="predicted"/>
<gene>
    <name evidence="1" type="ORF">GSI_12313</name>
</gene>
<accession>A0A2G8RYH3</accession>
<dbReference type="EMBL" id="AYKW01000045">
    <property type="protein sequence ID" value="PIL26555.1"/>
    <property type="molecule type" value="Genomic_DNA"/>
</dbReference>
<organism evidence="1 2">
    <name type="scientific">Ganoderma sinense ZZ0214-1</name>
    <dbReference type="NCBI Taxonomy" id="1077348"/>
    <lineage>
        <taxon>Eukaryota</taxon>
        <taxon>Fungi</taxon>
        <taxon>Dikarya</taxon>
        <taxon>Basidiomycota</taxon>
        <taxon>Agaricomycotina</taxon>
        <taxon>Agaricomycetes</taxon>
        <taxon>Polyporales</taxon>
        <taxon>Polyporaceae</taxon>
        <taxon>Ganoderma</taxon>
    </lineage>
</organism>
<dbReference type="OrthoDB" id="3036049at2759"/>
<comment type="caution">
    <text evidence="1">The sequence shown here is derived from an EMBL/GenBank/DDBJ whole genome shotgun (WGS) entry which is preliminary data.</text>
</comment>
<reference evidence="1 2" key="1">
    <citation type="journal article" date="2015" name="Sci. Rep.">
        <title>Chromosome-level genome map provides insights into diverse defense mechanisms in the medicinal fungus Ganoderma sinense.</title>
        <authorList>
            <person name="Zhu Y."/>
            <person name="Xu J."/>
            <person name="Sun C."/>
            <person name="Zhou S."/>
            <person name="Xu H."/>
            <person name="Nelson D.R."/>
            <person name="Qian J."/>
            <person name="Song J."/>
            <person name="Luo H."/>
            <person name="Xiang L."/>
            <person name="Li Y."/>
            <person name="Xu Z."/>
            <person name="Ji A."/>
            <person name="Wang L."/>
            <person name="Lu S."/>
            <person name="Hayward A."/>
            <person name="Sun W."/>
            <person name="Li X."/>
            <person name="Schwartz D.C."/>
            <person name="Wang Y."/>
            <person name="Chen S."/>
        </authorList>
    </citation>
    <scope>NUCLEOTIDE SEQUENCE [LARGE SCALE GENOMIC DNA]</scope>
    <source>
        <strain evidence="1 2">ZZ0214-1</strain>
    </source>
</reference>
<keyword evidence="2" id="KW-1185">Reference proteome</keyword>
<dbReference type="AlphaFoldDB" id="A0A2G8RYH3"/>
<name>A0A2G8RYH3_9APHY</name>
<evidence type="ECO:0000313" key="2">
    <source>
        <dbReference type="Proteomes" id="UP000230002"/>
    </source>
</evidence>
<dbReference type="STRING" id="1077348.A0A2G8RYH3"/>
<evidence type="ECO:0000313" key="1">
    <source>
        <dbReference type="EMBL" id="PIL26555.1"/>
    </source>
</evidence>
<protein>
    <recommendedName>
        <fullName evidence="3">BTB domain-containing protein</fullName>
    </recommendedName>
</protein>
<sequence>MSGRLRHRPRRTVLGGLCSLFDGCPTVRLSDSPEDLAHFLRVLLPGSQKRFYCRDASAALSFDEVSAVIRLAHKYHVADIQNQGLLLLQDHYFPSDFDRYEELRKGHSLPRNLYGIAAINLARLTNTPSLLPVAFLKCHSLREAVLDGQKRADGTVEHLSPDDLRRCFVAQSALLERNSQAMGSVFQPKPSDTCNDPARCRRGLGDSCNLIVRKGTVFQHDFIINWAKLIELAGQSICPECEKELQARNAKERRKVWDDLPKIFGITVEGWSNCGAAD</sequence>
<evidence type="ECO:0008006" key="3">
    <source>
        <dbReference type="Google" id="ProtNLM"/>
    </source>
</evidence>
<dbReference type="Proteomes" id="UP000230002">
    <property type="component" value="Unassembled WGS sequence"/>
</dbReference>